<evidence type="ECO:0000259" key="1">
    <source>
        <dbReference type="Pfam" id="PF07728"/>
    </source>
</evidence>
<evidence type="ECO:0000313" key="2">
    <source>
        <dbReference type="EMBL" id="SHM55025.1"/>
    </source>
</evidence>
<organism evidence="2 3">
    <name type="scientific">Xylanibacter ruminicola</name>
    <name type="common">Prevotella ruminicola</name>
    <dbReference type="NCBI Taxonomy" id="839"/>
    <lineage>
        <taxon>Bacteria</taxon>
        <taxon>Pseudomonadati</taxon>
        <taxon>Bacteroidota</taxon>
        <taxon>Bacteroidia</taxon>
        <taxon>Bacteroidales</taxon>
        <taxon>Prevotellaceae</taxon>
        <taxon>Xylanibacter</taxon>
    </lineage>
</organism>
<dbReference type="Proteomes" id="UP000184280">
    <property type="component" value="Unassembled WGS sequence"/>
</dbReference>
<dbReference type="InterPro" id="IPR027417">
    <property type="entry name" value="P-loop_NTPase"/>
</dbReference>
<dbReference type="GO" id="GO:0016887">
    <property type="term" value="F:ATP hydrolysis activity"/>
    <property type="evidence" value="ECO:0007669"/>
    <property type="project" value="InterPro"/>
</dbReference>
<dbReference type="SUPFAM" id="SSF52540">
    <property type="entry name" value="P-loop containing nucleoside triphosphate hydrolases"/>
    <property type="match status" value="1"/>
</dbReference>
<evidence type="ECO:0000313" key="3">
    <source>
        <dbReference type="Proteomes" id="UP000184280"/>
    </source>
</evidence>
<reference evidence="2 3" key="1">
    <citation type="submission" date="2016-11" db="EMBL/GenBank/DDBJ databases">
        <authorList>
            <person name="Jaros S."/>
            <person name="Januszkiewicz K."/>
            <person name="Wedrychowicz H."/>
        </authorList>
    </citation>
    <scope>NUCLEOTIDE SEQUENCE [LARGE SCALE GENOMIC DNA]</scope>
    <source>
        <strain evidence="2 3">BPI-34</strain>
    </source>
</reference>
<dbReference type="RefSeq" id="WP_073045245.1">
    <property type="nucleotide sequence ID" value="NZ_FOLF01000007.1"/>
</dbReference>
<gene>
    <name evidence="2" type="ORF">SAMN04488494_2135</name>
</gene>
<proteinExistence type="predicted"/>
<accession>A0A1M7JQ35</accession>
<dbReference type="CDD" id="cd00009">
    <property type="entry name" value="AAA"/>
    <property type="match status" value="1"/>
</dbReference>
<protein>
    <submittedName>
        <fullName evidence="2">MoxR-like ATPase</fullName>
    </submittedName>
</protein>
<dbReference type="AlphaFoldDB" id="A0A1M7JQ35"/>
<dbReference type="OrthoDB" id="9808317at2"/>
<dbReference type="GO" id="GO:0005524">
    <property type="term" value="F:ATP binding"/>
    <property type="evidence" value="ECO:0007669"/>
    <property type="project" value="InterPro"/>
</dbReference>
<dbReference type="Pfam" id="PF07728">
    <property type="entry name" value="AAA_5"/>
    <property type="match status" value="1"/>
</dbReference>
<sequence length="359" mass="40446">MSVMINISELKQTLELTPSTQNIMLVGKHGIGKSEILTSYFNSKGMKVVTLFLGQMADPGDIIGIPSKVEQIDANGKATSRTDFTPPYWFPQDGKPIVLFLDELNRAHPEILQTVMDLTLNRKLAGKALPKGSYVISAVNDGDEYQLTDLDPALVSRFNIYEFKPTVEEWLNWAVSEHLDDRVVDFIQDNPTWLDGNNREYKGLDKTADRRAWKHVSDVIHKVDTITDIHKRIIAGIVGVGAAAAFIQSALQHNAITGKDLLLKYDKTIKTVEKYQLHEFAILNESVFRFLENAELKKNEKKTVAENLGKYIDFLSNNSEALANFTTIFEKDTYIRAASFMVINAPKVYNTLNDYVEAL</sequence>
<dbReference type="InterPro" id="IPR011704">
    <property type="entry name" value="ATPase_dyneun-rel_AAA"/>
</dbReference>
<dbReference type="EMBL" id="FRCJ01000004">
    <property type="protein sequence ID" value="SHM55025.1"/>
    <property type="molecule type" value="Genomic_DNA"/>
</dbReference>
<name>A0A1M7JQ35_XYLRU</name>
<feature type="domain" description="ATPase dynein-related AAA" evidence="1">
    <location>
        <begin position="22"/>
        <end position="158"/>
    </location>
</feature>
<dbReference type="Gene3D" id="3.40.50.300">
    <property type="entry name" value="P-loop containing nucleotide triphosphate hydrolases"/>
    <property type="match status" value="1"/>
</dbReference>